<sequence length="314" mass="35437">MKLRPLLITASRWKQIQQPLYPWVVTVDRIMRHERLGNMPGPLVHLFSDYGGAHKESLYETTAVLYMDVDNSMPWQVERLRVRQHFLPDGRRMSFKGLNDVKKQQALIPFLQASDSIPGVLLVAAVHKSIKNLCWSKDVRPDWPSDRAMRHKWSPRTFERALHVSHLAGLMVGGLSNPGQEVFWFSDEDELFANPTASNDVGNLFTMFTSVYANHPFKQIGLGTTAIDEGDRYEEDHVALADLAAGSAADMLTELAKYAGHIPTKVAIEFPGEFSRKTEIITSWLGYSGGNLKKVMVVLEPQGKTGFSVMRLNW</sequence>
<organism evidence="1 2">
    <name type="scientific">Pelomonas parva</name>
    <dbReference type="NCBI Taxonomy" id="3299032"/>
    <lineage>
        <taxon>Bacteria</taxon>
        <taxon>Pseudomonadati</taxon>
        <taxon>Pseudomonadota</taxon>
        <taxon>Betaproteobacteria</taxon>
        <taxon>Burkholderiales</taxon>
        <taxon>Sphaerotilaceae</taxon>
        <taxon>Roseateles</taxon>
    </lineage>
</organism>
<gene>
    <name evidence="1" type="ORF">ACG00Y_07645</name>
</gene>
<name>A0ABW7EZQ6_9BURK</name>
<evidence type="ECO:0008006" key="3">
    <source>
        <dbReference type="Google" id="ProtNLM"/>
    </source>
</evidence>
<dbReference type="Proteomes" id="UP001606210">
    <property type="component" value="Unassembled WGS sequence"/>
</dbReference>
<keyword evidence="2" id="KW-1185">Reference proteome</keyword>
<proteinExistence type="predicted"/>
<evidence type="ECO:0000313" key="2">
    <source>
        <dbReference type="Proteomes" id="UP001606210"/>
    </source>
</evidence>
<protein>
    <recommendedName>
        <fullName evidence="3">DUF3396 domain-containing protein</fullName>
    </recommendedName>
</protein>
<dbReference type="RefSeq" id="WP_394477523.1">
    <property type="nucleotide sequence ID" value="NZ_JBIGHV010000003.1"/>
</dbReference>
<comment type="caution">
    <text evidence="1">The sequence shown here is derived from an EMBL/GenBank/DDBJ whole genome shotgun (WGS) entry which is preliminary data.</text>
</comment>
<reference evidence="1 2" key="1">
    <citation type="submission" date="2024-08" db="EMBL/GenBank/DDBJ databases">
        <authorList>
            <person name="Lu H."/>
        </authorList>
    </citation>
    <scope>NUCLEOTIDE SEQUENCE [LARGE SCALE GENOMIC DNA]</scope>
    <source>
        <strain evidence="1 2">LYH14W</strain>
    </source>
</reference>
<accession>A0ABW7EZQ6</accession>
<dbReference type="EMBL" id="JBIGHV010000003">
    <property type="protein sequence ID" value="MFG6429779.1"/>
    <property type="molecule type" value="Genomic_DNA"/>
</dbReference>
<evidence type="ECO:0000313" key="1">
    <source>
        <dbReference type="EMBL" id="MFG6429779.1"/>
    </source>
</evidence>